<proteinExistence type="inferred from homology"/>
<dbReference type="Gramene" id="TRITD2Av1G261430.2">
    <property type="protein sequence ID" value="TRITD2Av1G261430.2"/>
    <property type="gene ID" value="TRITD2Av1G261430"/>
</dbReference>
<feature type="compositionally biased region" description="Basic residues" evidence="3">
    <location>
        <begin position="58"/>
        <end position="67"/>
    </location>
</feature>
<dbReference type="Proteomes" id="UP000324705">
    <property type="component" value="Chromosome 2A"/>
</dbReference>
<gene>
    <name evidence="4" type="ORF">TRITD_2Av1G261430</name>
</gene>
<evidence type="ECO:0000256" key="2">
    <source>
        <dbReference type="RuleBase" id="RU363116"/>
    </source>
</evidence>
<dbReference type="AlphaFoldDB" id="A0A9R1P4P7"/>
<feature type="region of interest" description="Disordered" evidence="3">
    <location>
        <begin position="1"/>
        <end position="39"/>
    </location>
</feature>
<comment type="similarity">
    <text evidence="1 2">Belongs to the phospholipid scramblase family.</text>
</comment>
<protein>
    <recommendedName>
        <fullName evidence="2">Phospholipid scramblase</fullName>
    </recommendedName>
</protein>
<reference evidence="4 5" key="1">
    <citation type="submission" date="2017-09" db="EMBL/GenBank/DDBJ databases">
        <authorList>
            <consortium name="International Durum Wheat Genome Sequencing Consortium (IDWGSC)"/>
            <person name="Milanesi L."/>
        </authorList>
    </citation>
    <scope>NUCLEOTIDE SEQUENCE [LARGE SCALE GENOMIC DNA]</scope>
    <source>
        <strain evidence="5">cv. Svevo</strain>
    </source>
</reference>
<accession>A0A9R1P4P7</accession>
<feature type="compositionally biased region" description="Low complexity" evidence="3">
    <location>
        <begin position="1"/>
        <end position="25"/>
    </location>
</feature>
<evidence type="ECO:0000256" key="1">
    <source>
        <dbReference type="ARBA" id="ARBA00005350"/>
    </source>
</evidence>
<dbReference type="GO" id="GO:0005886">
    <property type="term" value="C:plasma membrane"/>
    <property type="evidence" value="ECO:0007669"/>
    <property type="project" value="TreeGrafter"/>
</dbReference>
<dbReference type="PANTHER" id="PTHR23248:SF68">
    <property type="entry name" value="PHOSPHOLIPID SCRAMBLASE"/>
    <property type="match status" value="1"/>
</dbReference>
<feature type="region of interest" description="Disordered" evidence="3">
    <location>
        <begin position="55"/>
        <end position="105"/>
    </location>
</feature>
<name>A0A9R1P4P7_TRITD</name>
<dbReference type="Pfam" id="PF03803">
    <property type="entry name" value="Scramblase"/>
    <property type="match status" value="1"/>
</dbReference>
<sequence>MSWNHAAAAAAGRVSARTTASRGFASAGGGRRGRRPAAPQPWSWAWLRGLWRGEPKKQRGAAKRPGRRAAEGDGKVSPGDAAPSFVDPNVAALESGGGTAGEEDAPSGICLHQDLDTARVQAKLKPLLSRARLIITRKVEWASIMFAYAQETRYIIKDPRTPRRKTSVGLIREKSNVILRQLLWTRRPFVAEFTDAKGNEIFTVRRPFRWINSSIYAEVDGKEVGVVHSRWHLWRRNYDLYLGNRQFAVVENPGFWSWSFTLLDEDDNLVAIIDRKVRGVGWECMQHFTNASQYEVRFGDAGKGTDKVFCFAKDIQNDLRVFLPLDLPERAVALALAVSLDHDCFSRRRLGWVLRLLGA</sequence>
<evidence type="ECO:0000313" key="5">
    <source>
        <dbReference type="Proteomes" id="UP000324705"/>
    </source>
</evidence>
<organism evidence="4 5">
    <name type="scientific">Triticum turgidum subsp. durum</name>
    <name type="common">Durum wheat</name>
    <name type="synonym">Triticum durum</name>
    <dbReference type="NCBI Taxonomy" id="4567"/>
    <lineage>
        <taxon>Eukaryota</taxon>
        <taxon>Viridiplantae</taxon>
        <taxon>Streptophyta</taxon>
        <taxon>Embryophyta</taxon>
        <taxon>Tracheophyta</taxon>
        <taxon>Spermatophyta</taxon>
        <taxon>Magnoliopsida</taxon>
        <taxon>Liliopsida</taxon>
        <taxon>Poales</taxon>
        <taxon>Poaceae</taxon>
        <taxon>BOP clade</taxon>
        <taxon>Pooideae</taxon>
        <taxon>Triticodae</taxon>
        <taxon>Triticeae</taxon>
        <taxon>Triticinae</taxon>
        <taxon>Triticum</taxon>
    </lineage>
</organism>
<keyword evidence="5" id="KW-1185">Reference proteome</keyword>
<dbReference type="EMBL" id="LT934113">
    <property type="protein sequence ID" value="VAH36782.1"/>
    <property type="molecule type" value="Genomic_DNA"/>
</dbReference>
<dbReference type="InterPro" id="IPR005552">
    <property type="entry name" value="Scramblase"/>
</dbReference>
<dbReference type="GO" id="GO:0017128">
    <property type="term" value="F:phospholipid scramblase activity"/>
    <property type="evidence" value="ECO:0007669"/>
    <property type="project" value="InterPro"/>
</dbReference>
<evidence type="ECO:0000256" key="3">
    <source>
        <dbReference type="SAM" id="MobiDB-lite"/>
    </source>
</evidence>
<dbReference type="PANTHER" id="PTHR23248">
    <property type="entry name" value="PHOSPHOLIPID SCRAMBLASE-RELATED"/>
    <property type="match status" value="1"/>
</dbReference>
<dbReference type="InterPro" id="IPR025659">
    <property type="entry name" value="Tubby-like_C"/>
</dbReference>
<dbReference type="SUPFAM" id="SSF54518">
    <property type="entry name" value="Tubby C-terminal domain-like"/>
    <property type="match status" value="1"/>
</dbReference>
<evidence type="ECO:0000313" key="4">
    <source>
        <dbReference type="EMBL" id="VAH36782.1"/>
    </source>
</evidence>